<organism evidence="3 4">
    <name type="scientific">Amycolatopsis melonis</name>
    <dbReference type="NCBI Taxonomy" id="3156488"/>
    <lineage>
        <taxon>Bacteria</taxon>
        <taxon>Bacillati</taxon>
        <taxon>Actinomycetota</taxon>
        <taxon>Actinomycetes</taxon>
        <taxon>Pseudonocardiales</taxon>
        <taxon>Pseudonocardiaceae</taxon>
        <taxon>Amycolatopsis</taxon>
    </lineage>
</organism>
<gene>
    <name evidence="3" type="ORF">ABJI51_11640</name>
</gene>
<evidence type="ECO:0000256" key="1">
    <source>
        <dbReference type="SAM" id="Phobius"/>
    </source>
</evidence>
<evidence type="ECO:0000313" key="4">
    <source>
        <dbReference type="Proteomes" id="UP001440984"/>
    </source>
</evidence>
<comment type="caution">
    <text evidence="3">The sequence shown here is derived from an EMBL/GenBank/DDBJ whole genome shotgun (WGS) entry which is preliminary data.</text>
</comment>
<keyword evidence="4" id="KW-1185">Reference proteome</keyword>
<keyword evidence="1" id="KW-0812">Transmembrane</keyword>
<keyword evidence="1" id="KW-1133">Transmembrane helix</keyword>
<dbReference type="EMBL" id="JBDZYD010000004">
    <property type="protein sequence ID" value="MEQ0559728.1"/>
    <property type="molecule type" value="Genomic_DNA"/>
</dbReference>
<evidence type="ECO:0000313" key="3">
    <source>
        <dbReference type="EMBL" id="MEQ0559728.1"/>
    </source>
</evidence>
<keyword evidence="1" id="KW-0472">Membrane</keyword>
<dbReference type="SUPFAM" id="SSF53850">
    <property type="entry name" value="Periplasmic binding protein-like II"/>
    <property type="match status" value="1"/>
</dbReference>
<proteinExistence type="predicted"/>
<accession>A0ABV0LBP9</accession>
<dbReference type="Proteomes" id="UP001440984">
    <property type="component" value="Unassembled WGS sequence"/>
</dbReference>
<feature type="domain" description="SsuA/THI5-like" evidence="2">
    <location>
        <begin position="140"/>
        <end position="347"/>
    </location>
</feature>
<dbReference type="Gene3D" id="3.40.190.10">
    <property type="entry name" value="Periplasmic binding protein-like II"/>
    <property type="match status" value="2"/>
</dbReference>
<dbReference type="RefSeq" id="WP_348950020.1">
    <property type="nucleotide sequence ID" value="NZ_JBDZYD010000004.1"/>
</dbReference>
<sequence>MRNRREPSDAGEERIDHNDLEARLADLRHAMYESSLRRNDPGRQERFLARLFGDELPADTFASVVEARELGHDRDRPPDQAGGGVFRTRRHWPAVAAAVAAVAILVAGCLYFFQRGRDSVPVADPPFVTVRIGLLDVVDTAPLYRALQRGYFAEEKIHLEIEKFRGGPDAIAQLASGRLDIAFTSYPGAFTAQARGIAQVKIVAAAYVARNGHLMMMGAPGGGFTEGNQIAGKRIGVVSTGSISDIGTTEALRGYHVDPATIRWVPMSMDAMIGALMRGEIDGAVLAEPFVTKAEKAGAVPIFDVTVGRNAHLPLSGWFSTAEETGREPTVIAAFQRALARGVADVQNRAVLNSVLVESLGVAPGDVDDVRIATYPPVIDVDGMQKVADTMKDLGFVKERLDVRDMLLAPPGG</sequence>
<reference evidence="3 4" key="1">
    <citation type="submission" date="2024-05" db="EMBL/GenBank/DDBJ databases">
        <authorList>
            <person name="Zhao H."/>
            <person name="Xu Y."/>
            <person name="Lin S."/>
            <person name="Spain J.C."/>
            <person name="Zhou N.-Y."/>
        </authorList>
    </citation>
    <scope>NUCLEOTIDE SEQUENCE [LARGE SCALE GENOMIC DNA]</scope>
    <source>
        <strain evidence="3 4">NEAU-NG30</strain>
    </source>
</reference>
<dbReference type="InterPro" id="IPR015168">
    <property type="entry name" value="SsuA/THI5"/>
</dbReference>
<dbReference type="Pfam" id="PF09084">
    <property type="entry name" value="NMT1"/>
    <property type="match status" value="1"/>
</dbReference>
<dbReference type="PANTHER" id="PTHR30024">
    <property type="entry name" value="ALIPHATIC SULFONATES-BINDING PROTEIN-RELATED"/>
    <property type="match status" value="1"/>
</dbReference>
<evidence type="ECO:0000259" key="2">
    <source>
        <dbReference type="Pfam" id="PF09084"/>
    </source>
</evidence>
<name>A0ABV0LBP9_9PSEU</name>
<protein>
    <submittedName>
        <fullName evidence="3">ABC transporter substrate-binding protein</fullName>
    </submittedName>
</protein>
<feature type="transmembrane region" description="Helical" evidence="1">
    <location>
        <begin position="94"/>
        <end position="113"/>
    </location>
</feature>